<dbReference type="GO" id="GO:0016747">
    <property type="term" value="F:acyltransferase activity, transferring groups other than amino-acyl groups"/>
    <property type="evidence" value="ECO:0007669"/>
    <property type="project" value="InterPro"/>
</dbReference>
<dbReference type="PROSITE" id="PS51186">
    <property type="entry name" value="GNAT"/>
    <property type="match status" value="1"/>
</dbReference>
<feature type="domain" description="N-acetyltransferase" evidence="3">
    <location>
        <begin position="11"/>
        <end position="175"/>
    </location>
</feature>
<dbReference type="Proteomes" id="UP000248917">
    <property type="component" value="Unassembled WGS sequence"/>
</dbReference>
<name>A0A326RTD2_9BACT</name>
<dbReference type="InterPro" id="IPR016181">
    <property type="entry name" value="Acyl_CoA_acyltransferase"/>
</dbReference>
<organism evidence="4 5">
    <name type="scientific">Algoriphagus aquaeductus</name>
    <dbReference type="NCBI Taxonomy" id="475299"/>
    <lineage>
        <taxon>Bacteria</taxon>
        <taxon>Pseudomonadati</taxon>
        <taxon>Bacteroidota</taxon>
        <taxon>Cytophagia</taxon>
        <taxon>Cytophagales</taxon>
        <taxon>Cyclobacteriaceae</taxon>
        <taxon>Algoriphagus</taxon>
    </lineage>
</organism>
<dbReference type="InterPro" id="IPR050832">
    <property type="entry name" value="Bact_Acetyltransf"/>
</dbReference>
<reference evidence="4 5" key="1">
    <citation type="submission" date="2018-06" db="EMBL/GenBank/DDBJ databases">
        <title>Genomic Encyclopedia of Archaeal and Bacterial Type Strains, Phase II (KMG-II): from individual species to whole genera.</title>
        <authorList>
            <person name="Goeker M."/>
        </authorList>
    </citation>
    <scope>NUCLEOTIDE SEQUENCE [LARGE SCALE GENOMIC DNA]</scope>
    <source>
        <strain evidence="4 5">T4</strain>
    </source>
</reference>
<protein>
    <submittedName>
        <fullName evidence="4">Ribosomal protein S18 acetylase RimI-like enzyme</fullName>
    </submittedName>
</protein>
<evidence type="ECO:0000256" key="1">
    <source>
        <dbReference type="ARBA" id="ARBA00022679"/>
    </source>
</evidence>
<dbReference type="AlphaFoldDB" id="A0A326RTD2"/>
<comment type="caution">
    <text evidence="4">The sequence shown here is derived from an EMBL/GenBank/DDBJ whole genome shotgun (WGS) entry which is preliminary data.</text>
</comment>
<keyword evidence="1" id="KW-0808">Transferase</keyword>
<dbReference type="RefSeq" id="WP_111392532.1">
    <property type="nucleotide sequence ID" value="NZ_JBKBOX010000015.1"/>
</dbReference>
<dbReference type="SUPFAM" id="SSF55729">
    <property type="entry name" value="Acyl-CoA N-acyltransferases (Nat)"/>
    <property type="match status" value="1"/>
</dbReference>
<dbReference type="CDD" id="cd04301">
    <property type="entry name" value="NAT_SF"/>
    <property type="match status" value="1"/>
</dbReference>
<evidence type="ECO:0000313" key="4">
    <source>
        <dbReference type="EMBL" id="PZV83924.1"/>
    </source>
</evidence>
<accession>A0A326RTD2</accession>
<keyword evidence="2" id="KW-0012">Acyltransferase</keyword>
<dbReference type="Pfam" id="PF00583">
    <property type="entry name" value="Acetyltransf_1"/>
    <property type="match status" value="1"/>
</dbReference>
<gene>
    <name evidence="4" type="ORF">CLV31_105150</name>
</gene>
<evidence type="ECO:0000256" key="2">
    <source>
        <dbReference type="ARBA" id="ARBA00023315"/>
    </source>
</evidence>
<dbReference type="Gene3D" id="3.40.630.30">
    <property type="match status" value="1"/>
</dbReference>
<dbReference type="InterPro" id="IPR000182">
    <property type="entry name" value="GNAT_dom"/>
</dbReference>
<keyword evidence="4" id="KW-0687">Ribonucleoprotein</keyword>
<dbReference type="OrthoDB" id="9800604at2"/>
<dbReference type="EMBL" id="QKTX01000005">
    <property type="protein sequence ID" value="PZV83924.1"/>
    <property type="molecule type" value="Genomic_DNA"/>
</dbReference>
<dbReference type="PANTHER" id="PTHR43877:SF2">
    <property type="entry name" value="AMINOALKYLPHOSPHONATE N-ACETYLTRANSFERASE-RELATED"/>
    <property type="match status" value="1"/>
</dbReference>
<keyword evidence="4" id="KW-0689">Ribosomal protein</keyword>
<keyword evidence="5" id="KW-1185">Reference proteome</keyword>
<dbReference type="GO" id="GO:0005840">
    <property type="term" value="C:ribosome"/>
    <property type="evidence" value="ECO:0007669"/>
    <property type="project" value="UniProtKB-KW"/>
</dbReference>
<sequence length="182" mass="22039">MEQPIILSDYLVLNRILPEDQPTLYKLMDEVYRASYRYIWYDEGDWYVDLIYRPETVLKELSRSRSHYFFVEWNGEKIGILKYDFPFSPREIDIPNAMKLHRLYLHPKAHGKGLAPLLMQHCEQVAKENQLDSIWLEAMECQPQAKRFYEKNGFEHLMTYTLDFEQMYPEYRNIQIMKKNLA</sequence>
<evidence type="ECO:0000313" key="5">
    <source>
        <dbReference type="Proteomes" id="UP000248917"/>
    </source>
</evidence>
<proteinExistence type="predicted"/>
<dbReference type="PANTHER" id="PTHR43877">
    <property type="entry name" value="AMINOALKYLPHOSPHONATE N-ACETYLTRANSFERASE-RELATED-RELATED"/>
    <property type="match status" value="1"/>
</dbReference>
<evidence type="ECO:0000259" key="3">
    <source>
        <dbReference type="PROSITE" id="PS51186"/>
    </source>
</evidence>